<dbReference type="Proteomes" id="UP000323671">
    <property type="component" value="Chromosome"/>
</dbReference>
<dbReference type="CDD" id="cd00580">
    <property type="entry name" value="CHMI"/>
    <property type="match status" value="1"/>
</dbReference>
<dbReference type="SUPFAM" id="SSF55331">
    <property type="entry name" value="Tautomerase/MIF"/>
    <property type="match status" value="1"/>
</dbReference>
<dbReference type="InterPro" id="IPR004220">
    <property type="entry name" value="5-COMe_2-OHmuconate_Isoase"/>
</dbReference>
<dbReference type="PANTHER" id="PTHR37950:SF1">
    <property type="entry name" value="4-HYDROXYPHENYLACETATE CATABOLISM PROTEIN"/>
    <property type="match status" value="1"/>
</dbReference>
<organism evidence="1 2">
    <name type="scientific">Oryzomicrobium terrae</name>
    <dbReference type="NCBI Taxonomy" id="1735038"/>
    <lineage>
        <taxon>Bacteria</taxon>
        <taxon>Pseudomonadati</taxon>
        <taxon>Pseudomonadota</taxon>
        <taxon>Betaproteobacteria</taxon>
        <taxon>Rhodocyclales</taxon>
        <taxon>Rhodocyclaceae</taxon>
        <taxon>Oryzomicrobium</taxon>
    </lineage>
</organism>
<sequence>MPHLTLEYSANLSDTLDPPALLAGINAELAASGHFAEPDIKSRATRLDDYLIGLHNNGRGFVHVRLAILSGRTPEVKKELSAAVLAALQAGVPAVDGMAIQLSAEIVDLDRPSYAKVVK</sequence>
<protein>
    <submittedName>
        <fullName evidence="1">5-carboxymethyl-2-hydroxymuconate isomerase</fullName>
    </submittedName>
</protein>
<dbReference type="RefSeq" id="WP_149425832.1">
    <property type="nucleotide sequence ID" value="NZ_CP022579.1"/>
</dbReference>
<dbReference type="AlphaFoldDB" id="A0A5C1EBU2"/>
<dbReference type="EMBL" id="CP022579">
    <property type="protein sequence ID" value="QEL65718.1"/>
    <property type="molecule type" value="Genomic_DNA"/>
</dbReference>
<reference evidence="1 2" key="1">
    <citation type="submission" date="2017-07" db="EMBL/GenBank/DDBJ databases">
        <title>Complete genome sequence of Oryzomicrobium terrae TPP412.</title>
        <authorList>
            <person name="Chiu L.-W."/>
            <person name="Lo K.-J."/>
            <person name="Tsai Y.-M."/>
            <person name="Lin S.-S."/>
            <person name="Kuo C.-H."/>
            <person name="Liu C.-T."/>
        </authorList>
    </citation>
    <scope>NUCLEOTIDE SEQUENCE [LARGE SCALE GENOMIC DNA]</scope>
    <source>
        <strain evidence="1 2">TPP412</strain>
    </source>
</reference>
<gene>
    <name evidence="1" type="primary">hpaF</name>
    <name evidence="1" type="ORF">OTERR_22420</name>
</gene>
<dbReference type="KEGG" id="otr:OTERR_22420"/>
<dbReference type="Gene3D" id="3.30.429.10">
    <property type="entry name" value="Macrophage Migration Inhibitory Factor"/>
    <property type="match status" value="1"/>
</dbReference>
<dbReference type="PANTHER" id="PTHR37950">
    <property type="entry name" value="4-HYDROXYPHENYLACETATE CATABOLISM PROTEIN"/>
    <property type="match status" value="1"/>
</dbReference>
<evidence type="ECO:0000313" key="2">
    <source>
        <dbReference type="Proteomes" id="UP000323671"/>
    </source>
</evidence>
<evidence type="ECO:0000313" key="1">
    <source>
        <dbReference type="EMBL" id="QEL65718.1"/>
    </source>
</evidence>
<dbReference type="GO" id="GO:0008704">
    <property type="term" value="F:5-carboxymethyl-2-hydroxymuconate delta-isomerase activity"/>
    <property type="evidence" value="ECO:0007669"/>
    <property type="project" value="InterPro"/>
</dbReference>
<keyword evidence="1" id="KW-0413">Isomerase</keyword>
<dbReference type="InterPro" id="IPR014347">
    <property type="entry name" value="Tautomerase/MIF_sf"/>
</dbReference>
<dbReference type="Pfam" id="PF02962">
    <property type="entry name" value="CHMI"/>
    <property type="match status" value="1"/>
</dbReference>
<name>A0A5C1EBU2_9RHOO</name>
<proteinExistence type="predicted"/>
<accession>A0A5C1EBU2</accession>
<keyword evidence="2" id="KW-1185">Reference proteome</keyword>